<evidence type="ECO:0000256" key="2">
    <source>
        <dbReference type="ARBA" id="ARBA00022559"/>
    </source>
</evidence>
<feature type="region of interest" description="Disordered" evidence="10">
    <location>
        <begin position="1299"/>
        <end position="1336"/>
    </location>
</feature>
<dbReference type="PANTHER" id="PTHR42801">
    <property type="entry name" value="THIOREDOXIN-DEPENDENT PEROXIDE REDUCTASE"/>
    <property type="match status" value="1"/>
</dbReference>
<keyword evidence="3" id="KW-0349">Heme</keyword>
<keyword evidence="9" id="KW-0676">Redox-active center</keyword>
<dbReference type="InterPro" id="IPR001486">
    <property type="entry name" value="Hemoglobin_trunc"/>
</dbReference>
<dbReference type="GO" id="GO:0019825">
    <property type="term" value="F:oxygen binding"/>
    <property type="evidence" value="ECO:0007669"/>
    <property type="project" value="InterPro"/>
</dbReference>
<dbReference type="GO" id="GO:0045454">
    <property type="term" value="P:cell redox homeostasis"/>
    <property type="evidence" value="ECO:0007669"/>
    <property type="project" value="TreeGrafter"/>
</dbReference>
<evidence type="ECO:0000256" key="8">
    <source>
        <dbReference type="ARBA" id="ARBA00023157"/>
    </source>
</evidence>
<keyword evidence="12" id="KW-1185">Reference proteome</keyword>
<keyword evidence="4" id="KW-0479">Metal-binding</keyword>
<feature type="compositionally biased region" description="Low complexity" evidence="10">
    <location>
        <begin position="1209"/>
        <end position="1220"/>
    </location>
</feature>
<reference evidence="11 12" key="1">
    <citation type="journal article" date="2021" name="Sci. Rep.">
        <title>Genome sequencing of the multicellular alga Astrephomene provides insights into convergent evolution of germ-soma differentiation.</title>
        <authorList>
            <person name="Yamashita S."/>
            <person name="Yamamoto K."/>
            <person name="Matsuzaki R."/>
            <person name="Suzuki S."/>
            <person name="Yamaguchi H."/>
            <person name="Hirooka S."/>
            <person name="Minakuchi Y."/>
            <person name="Miyagishima S."/>
            <person name="Kawachi M."/>
            <person name="Toyoda A."/>
            <person name="Nozaki H."/>
        </authorList>
    </citation>
    <scope>NUCLEOTIDE SEQUENCE [LARGE SCALE GENOMIC DNA]</scope>
    <source>
        <strain evidence="11 12">NIES-4017</strain>
    </source>
</reference>
<feature type="region of interest" description="Disordered" evidence="10">
    <location>
        <begin position="1069"/>
        <end position="1108"/>
    </location>
</feature>
<evidence type="ECO:0000256" key="5">
    <source>
        <dbReference type="ARBA" id="ARBA00022862"/>
    </source>
</evidence>
<keyword evidence="1" id="KW-0813">Transport</keyword>
<dbReference type="GO" id="GO:0020037">
    <property type="term" value="F:heme binding"/>
    <property type="evidence" value="ECO:0007669"/>
    <property type="project" value="InterPro"/>
</dbReference>
<dbReference type="Pfam" id="PF01152">
    <property type="entry name" value="Bac_globin"/>
    <property type="match status" value="3"/>
</dbReference>
<dbReference type="GO" id="GO:0046872">
    <property type="term" value="F:metal ion binding"/>
    <property type="evidence" value="ECO:0007669"/>
    <property type="project" value="UniProtKB-KW"/>
</dbReference>
<evidence type="ECO:0000256" key="10">
    <source>
        <dbReference type="SAM" id="MobiDB-lite"/>
    </source>
</evidence>
<dbReference type="PANTHER" id="PTHR42801:SF5">
    <property type="entry name" value="GROUP 1 TRUNCATED HEMOGLOBIN GLBN"/>
    <property type="match status" value="1"/>
</dbReference>
<keyword evidence="8" id="KW-1015">Disulfide bond</keyword>
<dbReference type="InterPro" id="IPR009050">
    <property type="entry name" value="Globin-like_sf"/>
</dbReference>
<dbReference type="CDD" id="cd00454">
    <property type="entry name" value="TrHb1_N"/>
    <property type="match status" value="3"/>
</dbReference>
<evidence type="ECO:0000256" key="3">
    <source>
        <dbReference type="ARBA" id="ARBA00022617"/>
    </source>
</evidence>
<comment type="caution">
    <text evidence="11">The sequence shown here is derived from an EMBL/GenBank/DDBJ whole genome shotgun (WGS) entry which is preliminary data.</text>
</comment>
<sequence>MGSGSSCAKLDIVSEEEIHAAIKAITDWEEAQKAEQKASQALRTVRKDSFKRAANELNHHGGIVDRIGGPDRVHDIIQVFYRKLFSNPEVRHFFEHLSTERMRAKQMKFMRYIMGGPGTYTGNLRCVHARMVLEGGLDLPTFQVVEGLLVATLQELHVPQDVIDDVNRNVESAKTAIFTPNPDELVSNEEMAVAASEMKHPLITRLGGPQAVQAIIQAFYKKLFRCEELKYFFASLSAERLRNMQFKFMRYLFCGPASYAETGGNMRCVHARMVKEDGLDIRKFNMVVQMLVDVMNDQMVSHIYAREVLANVQAAKSAIFTPGPDELVGREEVLAEVAAAGLAGGQLLGRLGGPERLWELVSGFYAKLFGDEQLKYYFALTSDRLRTKQLRLMRYLIGGPAAYAALGGSGGGLRCKHLALIRDKGLDGPKFDRMVRLLKGVMEAMKLPEDAVSEILANVEAARSAIFTPGPEELISREELVTAAEALKSETVSRLGGPQRVYSVISTFYSKLFNDAELKYFFVSLSDKKLRTKQFKLMSYLFGGPAAYVATTPGGNLRCSHARLIKEYGMDASKFDRVAGMMLETLREENAPEDVIAAVLLNVQSAKSAIFTPGPDELVGREEVLAEVAAAGLAGGPLLGRLGGPERLWELVSGFYAKLFGDEQLKYYFGSLTSERLKNKQLKFMRCLVGGTKSYSGDLRCAHAPMLPKQDGGDGSGSGGGNSSGGGGLDAAAFNRLIAHLTSAAKEMDVRQDALAEMLQNVEAARKEILGDGRTGAGAANGGGNRPASAVRSAAAAAVASPNTGAAAGVAALSLYERLGGECALGLLVDSLHERLLADPRVAHLYKGVNMFNQRRQQLAFMRTALSTSGSATPAAVAVGGIGGVGSRPSSASSTPTSLTLGIAYAHLARDKALSAEGFEAVAMHLVACLNHQGASPDLVAAVRAMMQPGKSLLFPPVGAGGGGGCPFARSISAEDEQTLDAIMVSAYAPAAAAGSSAAEAASFTATKATARPQAAASTASSVAVAEAVAVAAGADGAAAVTAPAVAAGMLAADGTAAGGVGGAGASPTLTLSRVPRPPSSANGTGNGYAGNSGPPSRTSSRRRIYIGAGGGGGDVGGSGGGVTGAAAAAAGAASPGGATTPRGVGNGDEVPLRLKLAQERLQLLQQESAAVSPQQADDMNNNNNNSSSSSPRTVLAPYSPRTSAGQLSSSPRSSSTTTPAVPRLVLAPSSSTPTPDQAACFSSSASSVPAPSVFACATRTADFAARSSSTGNLTSLADNSNGTLAADAAGTTAIVGNSLAFQPTPPKPRSVTPSPRPTGRLNSSSSNRISNSSLLLSSSELRPSAASITLPTSRLRPSASSFLGSSPRPSGPSVLGDEDEALAEAIMMSEPHILLSRTEVEA</sequence>
<evidence type="ECO:0000313" key="11">
    <source>
        <dbReference type="EMBL" id="GFR44117.1"/>
    </source>
</evidence>
<evidence type="ECO:0000256" key="6">
    <source>
        <dbReference type="ARBA" id="ARBA00023002"/>
    </source>
</evidence>
<evidence type="ECO:0000256" key="4">
    <source>
        <dbReference type="ARBA" id="ARBA00022723"/>
    </source>
</evidence>
<protein>
    <submittedName>
        <fullName evidence="11">Uncharacterized protein</fullName>
    </submittedName>
</protein>
<accession>A0AAD3DNR0</accession>
<proteinExistence type="predicted"/>
<dbReference type="SUPFAM" id="SSF46458">
    <property type="entry name" value="Globin-like"/>
    <property type="match status" value="6"/>
</dbReference>
<keyword evidence="2" id="KW-0575">Peroxidase</keyword>
<dbReference type="GO" id="GO:0034599">
    <property type="term" value="P:cellular response to oxidative stress"/>
    <property type="evidence" value="ECO:0007669"/>
    <property type="project" value="TreeGrafter"/>
</dbReference>
<dbReference type="Proteomes" id="UP001054857">
    <property type="component" value="Unassembled WGS sequence"/>
</dbReference>
<evidence type="ECO:0000313" key="12">
    <source>
        <dbReference type="Proteomes" id="UP001054857"/>
    </source>
</evidence>
<keyword evidence="5" id="KW-0049">Antioxidant</keyword>
<feature type="compositionally biased region" description="Polar residues" evidence="10">
    <location>
        <begin position="1169"/>
        <end position="1180"/>
    </location>
</feature>
<feature type="compositionally biased region" description="Low complexity" evidence="10">
    <location>
        <begin position="1321"/>
        <end position="1336"/>
    </location>
</feature>
<gene>
    <name evidence="11" type="ORF">Agub_g5280</name>
</gene>
<feature type="region of interest" description="Disordered" evidence="10">
    <location>
        <begin position="1349"/>
        <end position="1379"/>
    </location>
</feature>
<feature type="compositionally biased region" description="Polar residues" evidence="10">
    <location>
        <begin position="1359"/>
        <end position="1369"/>
    </location>
</feature>
<keyword evidence="6" id="KW-0560">Oxidoreductase</keyword>
<dbReference type="Gene3D" id="1.10.490.10">
    <property type="entry name" value="Globins"/>
    <property type="match status" value="6"/>
</dbReference>
<feature type="region of interest" description="Disordered" evidence="10">
    <location>
        <begin position="1167"/>
        <end position="1249"/>
    </location>
</feature>
<keyword evidence="7" id="KW-0408">Iron</keyword>
<evidence type="ECO:0000256" key="9">
    <source>
        <dbReference type="ARBA" id="ARBA00023284"/>
    </source>
</evidence>
<organism evidence="11 12">
    <name type="scientific">Astrephomene gubernaculifera</name>
    <dbReference type="NCBI Taxonomy" id="47775"/>
    <lineage>
        <taxon>Eukaryota</taxon>
        <taxon>Viridiplantae</taxon>
        <taxon>Chlorophyta</taxon>
        <taxon>core chlorophytes</taxon>
        <taxon>Chlorophyceae</taxon>
        <taxon>CS clade</taxon>
        <taxon>Chlamydomonadales</taxon>
        <taxon>Astrephomenaceae</taxon>
        <taxon>Astrephomene</taxon>
    </lineage>
</organism>
<evidence type="ECO:0000256" key="1">
    <source>
        <dbReference type="ARBA" id="ARBA00022448"/>
    </source>
</evidence>
<evidence type="ECO:0000256" key="7">
    <source>
        <dbReference type="ARBA" id="ARBA00023004"/>
    </source>
</evidence>
<dbReference type="InterPro" id="IPR050924">
    <property type="entry name" value="Peroxiredoxin_BCP/PrxQ"/>
</dbReference>
<name>A0AAD3DNR0_9CHLO</name>
<dbReference type="GO" id="GO:0005737">
    <property type="term" value="C:cytoplasm"/>
    <property type="evidence" value="ECO:0007669"/>
    <property type="project" value="TreeGrafter"/>
</dbReference>
<feature type="compositionally biased region" description="Low complexity" evidence="10">
    <location>
        <begin position="1239"/>
        <end position="1249"/>
    </location>
</feature>
<dbReference type="GO" id="GO:0008379">
    <property type="term" value="F:thioredoxin peroxidase activity"/>
    <property type="evidence" value="ECO:0007669"/>
    <property type="project" value="TreeGrafter"/>
</dbReference>
<dbReference type="EMBL" id="BMAR01000007">
    <property type="protein sequence ID" value="GFR44117.1"/>
    <property type="molecule type" value="Genomic_DNA"/>
</dbReference>
<feature type="compositionally biased region" description="Low complexity" evidence="10">
    <location>
        <begin position="1181"/>
        <end position="1191"/>
    </location>
</feature>
<dbReference type="InterPro" id="IPR012292">
    <property type="entry name" value="Globin/Proto"/>
</dbReference>